<dbReference type="STRING" id="240303.SAMN05421677_11919"/>
<evidence type="ECO:0000313" key="2">
    <source>
        <dbReference type="Proteomes" id="UP000198860"/>
    </source>
</evidence>
<organism evidence="1 2">
    <name type="scientific">Halobacillus aidingensis</name>
    <dbReference type="NCBI Taxonomy" id="240303"/>
    <lineage>
        <taxon>Bacteria</taxon>
        <taxon>Bacillati</taxon>
        <taxon>Bacillota</taxon>
        <taxon>Bacilli</taxon>
        <taxon>Bacillales</taxon>
        <taxon>Bacillaceae</taxon>
        <taxon>Halobacillus</taxon>
    </lineage>
</organism>
<proteinExistence type="predicted"/>
<name>A0A1H0STC1_HALAD</name>
<dbReference type="Proteomes" id="UP000198860">
    <property type="component" value="Unassembled WGS sequence"/>
</dbReference>
<protein>
    <submittedName>
        <fullName evidence="1">Uncharacterized protein</fullName>
    </submittedName>
</protein>
<accession>A0A1H0STC1</accession>
<reference evidence="2" key="1">
    <citation type="submission" date="2016-10" db="EMBL/GenBank/DDBJ databases">
        <authorList>
            <person name="Varghese N."/>
            <person name="Submissions S."/>
        </authorList>
    </citation>
    <scope>NUCLEOTIDE SEQUENCE [LARGE SCALE GENOMIC DNA]</scope>
    <source>
        <strain evidence="2">CGMCC 1.3703</strain>
    </source>
</reference>
<keyword evidence="2" id="KW-1185">Reference proteome</keyword>
<sequence length="72" mass="8005">MILKSQLMFQIESILSLNNGQEPSEVFAGGSYIRLGNDPPFPHDTSRQPCEREATVPLTLFLVYPGAPKPLF</sequence>
<gene>
    <name evidence="1" type="ORF">SAMN05421677_11919</name>
</gene>
<dbReference type="EMBL" id="FNIZ01000019">
    <property type="protein sequence ID" value="SDP45002.1"/>
    <property type="molecule type" value="Genomic_DNA"/>
</dbReference>
<evidence type="ECO:0000313" key="1">
    <source>
        <dbReference type="EMBL" id="SDP45002.1"/>
    </source>
</evidence>
<dbReference type="AlphaFoldDB" id="A0A1H0STC1"/>